<comment type="caution">
    <text evidence="3">The sequence shown here is derived from an EMBL/GenBank/DDBJ whole genome shotgun (WGS) entry which is preliminary data.</text>
</comment>
<dbReference type="Proteomes" id="UP001501490">
    <property type="component" value="Unassembled WGS sequence"/>
</dbReference>
<dbReference type="InterPro" id="IPR041698">
    <property type="entry name" value="Methyltransf_25"/>
</dbReference>
<dbReference type="SUPFAM" id="SSF46785">
    <property type="entry name" value="Winged helix' DNA-binding domain"/>
    <property type="match status" value="2"/>
</dbReference>
<evidence type="ECO:0000313" key="3">
    <source>
        <dbReference type="EMBL" id="GAA3626982.1"/>
    </source>
</evidence>
<dbReference type="InterPro" id="IPR036390">
    <property type="entry name" value="WH_DNA-bd_sf"/>
</dbReference>
<evidence type="ECO:0000256" key="1">
    <source>
        <dbReference type="HAMAP-Rule" id="MF_01584"/>
    </source>
</evidence>
<dbReference type="RefSeq" id="WP_344806244.1">
    <property type="nucleotide sequence ID" value="NZ_BAABAB010000022.1"/>
</dbReference>
<dbReference type="SUPFAM" id="SSF53335">
    <property type="entry name" value="S-adenosyl-L-methionine-dependent methyltransferases"/>
    <property type="match status" value="1"/>
</dbReference>
<dbReference type="Pfam" id="PF13649">
    <property type="entry name" value="Methyltransf_25"/>
    <property type="match status" value="1"/>
</dbReference>
<reference evidence="4" key="1">
    <citation type="journal article" date="2019" name="Int. J. Syst. Evol. Microbiol.">
        <title>The Global Catalogue of Microorganisms (GCM) 10K type strain sequencing project: providing services to taxonomists for standard genome sequencing and annotation.</title>
        <authorList>
            <consortium name="The Broad Institute Genomics Platform"/>
            <consortium name="The Broad Institute Genome Sequencing Center for Infectious Disease"/>
            <person name="Wu L."/>
            <person name="Ma J."/>
        </authorList>
    </citation>
    <scope>NUCLEOTIDE SEQUENCE [LARGE SCALE GENOMIC DNA]</scope>
    <source>
        <strain evidence="4">JCM 16929</strain>
    </source>
</reference>
<organism evidence="3 4">
    <name type="scientific">Microlunatus ginsengisoli</name>
    <dbReference type="NCBI Taxonomy" id="363863"/>
    <lineage>
        <taxon>Bacteria</taxon>
        <taxon>Bacillati</taxon>
        <taxon>Actinomycetota</taxon>
        <taxon>Actinomycetes</taxon>
        <taxon>Propionibacteriales</taxon>
        <taxon>Propionibacteriaceae</taxon>
        <taxon>Microlunatus</taxon>
    </lineage>
</organism>
<dbReference type="Pfam" id="PF04337">
    <property type="entry name" value="DUF480"/>
    <property type="match status" value="1"/>
</dbReference>
<dbReference type="InterPro" id="IPR036388">
    <property type="entry name" value="WH-like_DNA-bd_sf"/>
</dbReference>
<dbReference type="CDD" id="cd02440">
    <property type="entry name" value="AdoMet_MTases"/>
    <property type="match status" value="1"/>
</dbReference>
<dbReference type="PANTHER" id="PTHR38768:SF1">
    <property type="entry name" value="UPF0502 PROTEIN YCEH"/>
    <property type="match status" value="1"/>
</dbReference>
<evidence type="ECO:0000313" key="4">
    <source>
        <dbReference type="Proteomes" id="UP001501490"/>
    </source>
</evidence>
<feature type="domain" description="Methyltransferase" evidence="2">
    <location>
        <begin position="237"/>
        <end position="332"/>
    </location>
</feature>
<gene>
    <name evidence="3" type="ORF">GCM10022236_31610</name>
</gene>
<accession>A0ABP7A8K4</accession>
<keyword evidence="4" id="KW-1185">Reference proteome</keyword>
<dbReference type="EMBL" id="BAABAB010000022">
    <property type="protein sequence ID" value="GAA3626982.1"/>
    <property type="molecule type" value="Genomic_DNA"/>
</dbReference>
<evidence type="ECO:0000259" key="2">
    <source>
        <dbReference type="Pfam" id="PF13649"/>
    </source>
</evidence>
<comment type="similarity">
    <text evidence="1">Belongs to the UPF0502 family.</text>
</comment>
<dbReference type="Gene3D" id="1.10.10.10">
    <property type="entry name" value="Winged helix-like DNA-binding domain superfamily/Winged helix DNA-binding domain"/>
    <property type="match status" value="2"/>
</dbReference>
<dbReference type="HAMAP" id="MF_01584">
    <property type="entry name" value="UPF0502"/>
    <property type="match status" value="1"/>
</dbReference>
<protein>
    <recommendedName>
        <fullName evidence="2">Methyltransferase domain-containing protein</fullName>
    </recommendedName>
</protein>
<proteinExistence type="inferred from homology"/>
<sequence>MADLPVLDPVERRVLGALLEKQRTVPDTYPLSMNALRTACNQTTSRDPVTNYDEATVLDALNRLRDRELVRFVKPTGLRVVKYHQRLEERLELDEERAALLTVLLLRGPQTPGELFTRVERILVYADKEGVEEVLREMAALDPPLVAELDRQPGQRDRRWTQLLGAEPVEAAAPEPAVDREQVLAGGAVVRDRKVVAEYDRLAETYAVALGDELDEKPFDRWFLDRLAADAGDGQGLDVGCGPGQVAGYLAGRGTAMTGLDFSAAMLVQARELFPEVTFSQGSFTVPPMPRGGDPRDPGWSLVTGWYAFVHLAASELGPTISALTRVLRRGGVLALATHVGNAVEHPGELWGEPTDLDFVLHDRDAVVMAAEAAGLTDLEWYVRSPLRTEAQTQRLYLRGYRAT</sequence>
<dbReference type="InterPro" id="IPR007432">
    <property type="entry name" value="DUF480"/>
</dbReference>
<dbReference type="Gene3D" id="3.40.50.150">
    <property type="entry name" value="Vaccinia Virus protein VP39"/>
    <property type="match status" value="1"/>
</dbReference>
<dbReference type="InterPro" id="IPR029063">
    <property type="entry name" value="SAM-dependent_MTases_sf"/>
</dbReference>
<dbReference type="PANTHER" id="PTHR38768">
    <property type="entry name" value="UPF0502 PROTEIN YCEH"/>
    <property type="match status" value="1"/>
</dbReference>
<name>A0ABP7A8K4_9ACTN</name>